<dbReference type="SMART" id="SM00829">
    <property type="entry name" value="PKS_ER"/>
    <property type="match status" value="1"/>
</dbReference>
<evidence type="ECO:0000256" key="1">
    <source>
        <dbReference type="SAM" id="MobiDB-lite"/>
    </source>
</evidence>
<protein>
    <recommendedName>
        <fullName evidence="2">Enoyl reductase (ER) domain-containing protein</fullName>
    </recommendedName>
</protein>
<dbReference type="KEGG" id="dcr:108221928"/>
<dbReference type="EMBL" id="CP093347">
    <property type="protein sequence ID" value="WOH01284.1"/>
    <property type="molecule type" value="Genomic_DNA"/>
</dbReference>
<dbReference type="Proteomes" id="UP000077755">
    <property type="component" value="Chromosome 5"/>
</dbReference>
<dbReference type="InterPro" id="IPR013149">
    <property type="entry name" value="ADH-like_C"/>
</dbReference>
<dbReference type="Gene3D" id="3.90.180.10">
    <property type="entry name" value="Medium-chain alcohol dehydrogenases, catalytic domain"/>
    <property type="match status" value="1"/>
</dbReference>
<dbReference type="Gramene" id="KZM94808">
    <property type="protein sequence ID" value="KZM94808"/>
    <property type="gene ID" value="DCAR_018050"/>
</dbReference>
<feature type="region of interest" description="Disordered" evidence="1">
    <location>
        <begin position="9"/>
        <end position="28"/>
    </location>
</feature>
<dbReference type="OrthoDB" id="10257049at2759"/>
<evidence type="ECO:0000313" key="5">
    <source>
        <dbReference type="Proteomes" id="UP000077755"/>
    </source>
</evidence>
<accession>A0A164YPD1</accession>
<dbReference type="Gene3D" id="3.40.50.720">
    <property type="entry name" value="NAD(P)-binding Rossmann-like Domain"/>
    <property type="match status" value="1"/>
</dbReference>
<organism evidence="3">
    <name type="scientific">Daucus carota subsp. sativus</name>
    <name type="common">Carrot</name>
    <dbReference type="NCBI Taxonomy" id="79200"/>
    <lineage>
        <taxon>Eukaryota</taxon>
        <taxon>Viridiplantae</taxon>
        <taxon>Streptophyta</taxon>
        <taxon>Embryophyta</taxon>
        <taxon>Tracheophyta</taxon>
        <taxon>Spermatophyta</taxon>
        <taxon>Magnoliopsida</taxon>
        <taxon>eudicotyledons</taxon>
        <taxon>Gunneridae</taxon>
        <taxon>Pentapetalae</taxon>
        <taxon>asterids</taxon>
        <taxon>campanulids</taxon>
        <taxon>Apiales</taxon>
        <taxon>Apiaceae</taxon>
        <taxon>Apioideae</taxon>
        <taxon>Scandiceae</taxon>
        <taxon>Daucinae</taxon>
        <taxon>Daucus</taxon>
        <taxon>Daucus sect. Daucus</taxon>
    </lineage>
</organism>
<dbReference type="SUPFAM" id="SSF51735">
    <property type="entry name" value="NAD(P)-binding Rossmann-fold domains"/>
    <property type="match status" value="1"/>
</dbReference>
<dbReference type="InterPro" id="IPR051397">
    <property type="entry name" value="Zn-ADH-like_protein"/>
</dbReference>
<dbReference type="OMA" id="EPTRYPF"/>
<sequence length="349" mass="37209">MEALVCRNLGDPTIPPDSSPDSPLTISKSHPVPALASPTCVRVRVRANTLNFATMLKVEGKYQEKAALPFVLGSDFSGVVEAVGVDVSRLRVGDRVCGAIDVDSFAQFLVVDQAKLYRVPDGCDLVAAAALPLAYGTSYSSLIHRAHLHSGQVLLVLGAAGGVGLAAVQIGKIRGATVIAVARGTEKADILKSIGADHVVDLNKGNVTASIKEFLKSRKLKGVDILYDPVGGKLTRESLRLLNWGAQILVIGFASGEVPIIPANIALVKNWTIHGFYWGHYNDVIRPGAQEDSVKELLSWLAKGLLTVHASHVYGLSEINLAFAALRERNAIGKVMIVFDDLQTGHSKL</sequence>
<proteinExistence type="predicted"/>
<evidence type="ECO:0000313" key="3">
    <source>
        <dbReference type="EMBL" id="KZM94808.1"/>
    </source>
</evidence>
<dbReference type="PANTHER" id="PTHR43677">
    <property type="entry name" value="SHORT-CHAIN DEHYDROGENASE/REDUCTASE"/>
    <property type="match status" value="1"/>
</dbReference>
<dbReference type="STRING" id="79200.A0A164YPD1"/>
<dbReference type="CDD" id="cd08241">
    <property type="entry name" value="QOR1"/>
    <property type="match status" value="1"/>
</dbReference>
<dbReference type="GO" id="GO:0008270">
    <property type="term" value="F:zinc ion binding"/>
    <property type="evidence" value="ECO:0007669"/>
    <property type="project" value="InterPro"/>
</dbReference>
<dbReference type="EMBL" id="LNRQ01000005">
    <property type="protein sequence ID" value="KZM94808.1"/>
    <property type="molecule type" value="Genomic_DNA"/>
</dbReference>
<dbReference type="PROSITE" id="PS01162">
    <property type="entry name" value="QOR_ZETA_CRYSTAL"/>
    <property type="match status" value="1"/>
</dbReference>
<keyword evidence="5" id="KW-1185">Reference proteome</keyword>
<dbReference type="InterPro" id="IPR002364">
    <property type="entry name" value="Quin_OxRdtase/zeta-crystal_CS"/>
</dbReference>
<dbReference type="InterPro" id="IPR020843">
    <property type="entry name" value="ER"/>
</dbReference>
<evidence type="ECO:0000259" key="2">
    <source>
        <dbReference type="SMART" id="SM00829"/>
    </source>
</evidence>
<dbReference type="PANTHER" id="PTHR43677:SF4">
    <property type="entry name" value="QUINONE OXIDOREDUCTASE-LIKE PROTEIN 2"/>
    <property type="match status" value="1"/>
</dbReference>
<reference evidence="4" key="2">
    <citation type="submission" date="2022-03" db="EMBL/GenBank/DDBJ databases">
        <title>Draft title - Genomic analysis of global carrot germplasm unveils the trajectory of domestication and the origin of high carotenoid orange carrot.</title>
        <authorList>
            <person name="Iorizzo M."/>
            <person name="Ellison S."/>
            <person name="Senalik D."/>
            <person name="Macko-Podgorni A."/>
            <person name="Grzebelus D."/>
            <person name="Bostan H."/>
            <person name="Rolling W."/>
            <person name="Curaba J."/>
            <person name="Simon P."/>
        </authorList>
    </citation>
    <scope>NUCLEOTIDE SEQUENCE</scope>
    <source>
        <tissue evidence="4">Leaf</tissue>
    </source>
</reference>
<dbReference type="InterPro" id="IPR013154">
    <property type="entry name" value="ADH-like_N"/>
</dbReference>
<dbReference type="Pfam" id="PF08240">
    <property type="entry name" value="ADH_N"/>
    <property type="match status" value="1"/>
</dbReference>
<feature type="domain" description="Enoyl reductase (ER)" evidence="2">
    <location>
        <begin position="18"/>
        <end position="337"/>
    </location>
</feature>
<dbReference type="InterPro" id="IPR011032">
    <property type="entry name" value="GroES-like_sf"/>
</dbReference>
<dbReference type="InterPro" id="IPR036291">
    <property type="entry name" value="NAD(P)-bd_dom_sf"/>
</dbReference>
<gene>
    <name evidence="3" type="ORF">DCAR_018050</name>
    <name evidence="4" type="ORF">DCAR_0520666</name>
</gene>
<name>A0A164YPD1_DAUCS</name>
<dbReference type="SUPFAM" id="SSF50129">
    <property type="entry name" value="GroES-like"/>
    <property type="match status" value="1"/>
</dbReference>
<dbReference type="Pfam" id="PF00107">
    <property type="entry name" value="ADH_zinc_N"/>
    <property type="match status" value="1"/>
</dbReference>
<reference evidence="3" key="1">
    <citation type="journal article" date="2016" name="Nat. Genet.">
        <title>A high-quality carrot genome assembly provides new insights into carotenoid accumulation and asterid genome evolution.</title>
        <authorList>
            <person name="Iorizzo M."/>
            <person name="Ellison S."/>
            <person name="Senalik D."/>
            <person name="Zeng P."/>
            <person name="Satapoomin P."/>
            <person name="Huang J."/>
            <person name="Bowman M."/>
            <person name="Iovene M."/>
            <person name="Sanseverino W."/>
            <person name="Cavagnaro P."/>
            <person name="Yildiz M."/>
            <person name="Macko-Podgorni A."/>
            <person name="Moranska E."/>
            <person name="Grzebelus E."/>
            <person name="Grzebelus D."/>
            <person name="Ashrafi H."/>
            <person name="Zheng Z."/>
            <person name="Cheng S."/>
            <person name="Spooner D."/>
            <person name="Van Deynze A."/>
            <person name="Simon P."/>
        </authorList>
    </citation>
    <scope>NUCLEOTIDE SEQUENCE [LARGE SCALE GENOMIC DNA]</scope>
    <source>
        <tissue evidence="3">Leaf</tissue>
    </source>
</reference>
<dbReference type="GO" id="GO:0016491">
    <property type="term" value="F:oxidoreductase activity"/>
    <property type="evidence" value="ECO:0007669"/>
    <property type="project" value="InterPro"/>
</dbReference>
<dbReference type="AlphaFoldDB" id="A0A164YPD1"/>
<evidence type="ECO:0000313" key="4">
    <source>
        <dbReference type="EMBL" id="WOH01284.1"/>
    </source>
</evidence>